<sequence length="68" mass="7371">MDLMVMRTKCVVTSTQQSPPGDQDARTPQPTSRSKLKQKRSQCGAPAAVGCLRDVSTRDIDTPLDAQP</sequence>
<dbReference type="AlphaFoldDB" id="A0A4C1VKY6"/>
<dbReference type="Proteomes" id="UP000299102">
    <property type="component" value="Unassembled WGS sequence"/>
</dbReference>
<gene>
    <name evidence="2" type="ORF">EVAR_22680_1</name>
</gene>
<evidence type="ECO:0000313" key="3">
    <source>
        <dbReference type="Proteomes" id="UP000299102"/>
    </source>
</evidence>
<feature type="compositionally biased region" description="Polar residues" evidence="1">
    <location>
        <begin position="11"/>
        <end position="33"/>
    </location>
</feature>
<evidence type="ECO:0000313" key="2">
    <source>
        <dbReference type="EMBL" id="GBP39273.1"/>
    </source>
</evidence>
<name>A0A4C1VKY6_EUMVA</name>
<accession>A0A4C1VKY6</accession>
<protein>
    <submittedName>
        <fullName evidence="2">Uncharacterized protein</fullName>
    </submittedName>
</protein>
<comment type="caution">
    <text evidence="2">The sequence shown here is derived from an EMBL/GenBank/DDBJ whole genome shotgun (WGS) entry which is preliminary data.</text>
</comment>
<organism evidence="2 3">
    <name type="scientific">Eumeta variegata</name>
    <name type="common">Bagworm moth</name>
    <name type="synonym">Eumeta japonica</name>
    <dbReference type="NCBI Taxonomy" id="151549"/>
    <lineage>
        <taxon>Eukaryota</taxon>
        <taxon>Metazoa</taxon>
        <taxon>Ecdysozoa</taxon>
        <taxon>Arthropoda</taxon>
        <taxon>Hexapoda</taxon>
        <taxon>Insecta</taxon>
        <taxon>Pterygota</taxon>
        <taxon>Neoptera</taxon>
        <taxon>Endopterygota</taxon>
        <taxon>Lepidoptera</taxon>
        <taxon>Glossata</taxon>
        <taxon>Ditrysia</taxon>
        <taxon>Tineoidea</taxon>
        <taxon>Psychidae</taxon>
        <taxon>Oiketicinae</taxon>
        <taxon>Eumeta</taxon>
    </lineage>
</organism>
<dbReference type="EMBL" id="BGZK01000362">
    <property type="protein sequence ID" value="GBP39273.1"/>
    <property type="molecule type" value="Genomic_DNA"/>
</dbReference>
<evidence type="ECO:0000256" key="1">
    <source>
        <dbReference type="SAM" id="MobiDB-lite"/>
    </source>
</evidence>
<proteinExistence type="predicted"/>
<feature type="region of interest" description="Disordered" evidence="1">
    <location>
        <begin position="1"/>
        <end position="45"/>
    </location>
</feature>
<keyword evidence="3" id="KW-1185">Reference proteome</keyword>
<reference evidence="2 3" key="1">
    <citation type="journal article" date="2019" name="Commun. Biol.">
        <title>The bagworm genome reveals a unique fibroin gene that provides high tensile strength.</title>
        <authorList>
            <person name="Kono N."/>
            <person name="Nakamura H."/>
            <person name="Ohtoshi R."/>
            <person name="Tomita M."/>
            <person name="Numata K."/>
            <person name="Arakawa K."/>
        </authorList>
    </citation>
    <scope>NUCLEOTIDE SEQUENCE [LARGE SCALE GENOMIC DNA]</scope>
</reference>